<reference evidence="2 3" key="1">
    <citation type="submission" date="2018-03" db="EMBL/GenBank/DDBJ databases">
        <title>Genome sequence of Moorella stamsii DSM 26217.</title>
        <authorList>
            <person name="Poehlein A."/>
            <person name="Daniel R."/>
        </authorList>
    </citation>
    <scope>NUCLEOTIDE SEQUENCE [LARGE SCALE GENOMIC DNA]</scope>
    <source>
        <strain evidence="3">DSM 26217</strain>
    </source>
</reference>
<comment type="caution">
    <text evidence="2">The sequence shown here is derived from an EMBL/GenBank/DDBJ whole genome shotgun (WGS) entry which is preliminary data.</text>
</comment>
<accession>A0A9X7P731</accession>
<keyword evidence="1" id="KW-1133">Transmembrane helix</keyword>
<proteinExistence type="predicted"/>
<dbReference type="EMBL" id="PVXL01000027">
    <property type="protein sequence ID" value="PRR74847.1"/>
    <property type="molecule type" value="Genomic_DNA"/>
</dbReference>
<evidence type="ECO:0000256" key="1">
    <source>
        <dbReference type="SAM" id="Phobius"/>
    </source>
</evidence>
<evidence type="ECO:0000313" key="3">
    <source>
        <dbReference type="Proteomes" id="UP000239430"/>
    </source>
</evidence>
<dbReference type="AlphaFoldDB" id="A0A9X7P731"/>
<keyword evidence="3" id="KW-1185">Reference proteome</keyword>
<keyword evidence="1" id="KW-0472">Membrane</keyword>
<feature type="transmembrane region" description="Helical" evidence="1">
    <location>
        <begin position="6"/>
        <end position="35"/>
    </location>
</feature>
<dbReference type="Proteomes" id="UP000239430">
    <property type="component" value="Unassembled WGS sequence"/>
</dbReference>
<organism evidence="2 3">
    <name type="scientific">Neomoorella stamsii</name>
    <dbReference type="NCBI Taxonomy" id="1266720"/>
    <lineage>
        <taxon>Bacteria</taxon>
        <taxon>Bacillati</taxon>
        <taxon>Bacillota</taxon>
        <taxon>Clostridia</taxon>
        <taxon>Neomoorellales</taxon>
        <taxon>Neomoorellaceae</taxon>
        <taxon>Neomoorella</taxon>
    </lineage>
</organism>
<name>A0A9X7P731_9FIRM</name>
<keyword evidence="1" id="KW-0812">Transmembrane</keyword>
<protein>
    <submittedName>
        <fullName evidence="2">Uncharacterized protein</fullName>
    </submittedName>
</protein>
<sequence>MNPGGAGVFLLVEGVLLTARKIFLFLTLAGLYFFLRAGPAEAATWQYGITASDTPTTLDSSATTAVVDTTMHEIRLPKSAARAASFWPDGGPDYVVMAPEKV</sequence>
<evidence type="ECO:0000313" key="2">
    <source>
        <dbReference type="EMBL" id="PRR74847.1"/>
    </source>
</evidence>
<gene>
    <name evidence="2" type="ORF">MOST_09550</name>
</gene>